<protein>
    <recommendedName>
        <fullName evidence="4">Peptidase C-terminal archaeal/bacterial domain-containing protein</fullName>
    </recommendedName>
</protein>
<evidence type="ECO:0000256" key="1">
    <source>
        <dbReference type="SAM" id="SignalP"/>
    </source>
</evidence>
<name>A0A1E8CJY2_9GAMM</name>
<dbReference type="AlphaFoldDB" id="A0A1E8CJY2"/>
<dbReference type="RefSeq" id="WP_070116323.1">
    <property type="nucleotide sequence ID" value="NZ_MASR01000001.1"/>
</dbReference>
<dbReference type="EMBL" id="MASR01000001">
    <property type="protein sequence ID" value="OFE12714.1"/>
    <property type="molecule type" value="Genomic_DNA"/>
</dbReference>
<accession>A0A1E8CJY2</accession>
<evidence type="ECO:0000313" key="3">
    <source>
        <dbReference type="Proteomes" id="UP000175669"/>
    </source>
</evidence>
<keyword evidence="3" id="KW-1185">Reference proteome</keyword>
<keyword evidence="1" id="KW-0732">Signal</keyword>
<gene>
    <name evidence="2" type="ORF">PHACT_05820</name>
</gene>
<proteinExistence type="predicted"/>
<reference evidence="3" key="1">
    <citation type="submission" date="2016-07" db="EMBL/GenBank/DDBJ databases">
        <authorList>
            <person name="Florea S."/>
            <person name="Webb J.S."/>
            <person name="Jaromczyk J."/>
            <person name="Schardl C.L."/>
        </authorList>
    </citation>
    <scope>NUCLEOTIDE SEQUENCE [LARGE SCALE GENOMIC DNA]</scope>
    <source>
        <strain evidence="3">KCTC 42131</strain>
    </source>
</reference>
<evidence type="ECO:0008006" key="4">
    <source>
        <dbReference type="Google" id="ProtNLM"/>
    </source>
</evidence>
<evidence type="ECO:0000313" key="2">
    <source>
        <dbReference type="EMBL" id="OFE12714.1"/>
    </source>
</evidence>
<organism evidence="2 3">
    <name type="scientific">Pseudohongiella acticola</name>
    <dbReference type="NCBI Taxonomy" id="1524254"/>
    <lineage>
        <taxon>Bacteria</taxon>
        <taxon>Pseudomonadati</taxon>
        <taxon>Pseudomonadota</taxon>
        <taxon>Gammaproteobacteria</taxon>
        <taxon>Pseudomonadales</taxon>
        <taxon>Pseudohongiellaceae</taxon>
        <taxon>Pseudohongiella</taxon>
    </lineage>
</organism>
<comment type="caution">
    <text evidence="2">The sequence shown here is derived from an EMBL/GenBank/DDBJ whole genome shotgun (WGS) entry which is preliminary data.</text>
</comment>
<sequence>MKVEVTASMKIAGRLALAGAALLVGMPLAAQEVVTEQDAAQETAQTPSAPLVYSGLELSPGTVHAGELQESHPQMNDGTYADCFQLRPQAGMEYTVTLRSDDFDSFLLIGVGSCDEVLIQLENDDFEEESLDAQVVFAAEYDHYSIYVNTYDPGTTGAYTLSLTARLLPMAPAGG</sequence>
<feature type="signal peptide" evidence="1">
    <location>
        <begin position="1"/>
        <end position="30"/>
    </location>
</feature>
<dbReference type="Gene3D" id="2.60.120.380">
    <property type="match status" value="1"/>
</dbReference>
<dbReference type="Proteomes" id="UP000175669">
    <property type="component" value="Unassembled WGS sequence"/>
</dbReference>
<dbReference type="STRING" id="1524254.PHACT_05820"/>
<dbReference type="OrthoDB" id="7064617at2"/>
<feature type="chain" id="PRO_5009212112" description="Peptidase C-terminal archaeal/bacterial domain-containing protein" evidence="1">
    <location>
        <begin position="31"/>
        <end position="175"/>
    </location>
</feature>